<comment type="caution">
    <text evidence="1">The sequence shown here is derived from an EMBL/GenBank/DDBJ whole genome shotgun (WGS) entry which is preliminary data.</text>
</comment>
<sequence length="501" mass="55928">MYLSRYLSNISADILNKNVSQLLLDEATAELIHWQTTRIHVDILPHISNQPQNLKIYILEEVLSGKSPPSTDEAAVFLLSSPLLQSTLISLNSYISKISASTIICQNTALYKQLNESLIKTTADVDIYHINCSNINIAPDIHLIPAYNTQPAIRSDIYYWQGAETTIGGKIEPNNISASYKLELQVLSEHILCLCSELGVTPDVFSIGSSSRVLAKNIISVIREDEPTEFGKKASLILIDRTLDMATVLSHCGDNLLDRVCGCFPDWCDDSSDVRINMSRMFSEKYITPNYVPGCLSQPNNIIAQNLIKSLATLRPQEVLLEIVASLLDGLKKMGHKSPLPQRLGRITSTHLSALLEAYSKLDIADIARHAGELQIAEACIGCLEGGERSREWDTMQSREKLLTLVLTQDTDAQSVNLQLKEIVDNSNNLSQLLTTLLYVMLSSSEIVVREVEEIMKEEMVNKIVEGGENFLECLSDELKRIARNKASLRLWLNDILIRFK</sequence>
<organism evidence="1 2">
    <name type="scientific">Oopsacas minuta</name>
    <dbReference type="NCBI Taxonomy" id="111878"/>
    <lineage>
        <taxon>Eukaryota</taxon>
        <taxon>Metazoa</taxon>
        <taxon>Porifera</taxon>
        <taxon>Hexactinellida</taxon>
        <taxon>Hexasterophora</taxon>
        <taxon>Lyssacinosida</taxon>
        <taxon>Leucopsacidae</taxon>
        <taxon>Oopsacas</taxon>
    </lineage>
</organism>
<evidence type="ECO:0000313" key="2">
    <source>
        <dbReference type="Proteomes" id="UP001165289"/>
    </source>
</evidence>
<keyword evidence="2" id="KW-1185">Reference proteome</keyword>
<dbReference type="InterPro" id="IPR027482">
    <property type="entry name" value="Sec1-like_dom2"/>
</dbReference>
<dbReference type="Proteomes" id="UP001165289">
    <property type="component" value="Unassembled WGS sequence"/>
</dbReference>
<reference evidence="1 2" key="1">
    <citation type="journal article" date="2023" name="BMC Biol.">
        <title>The compact genome of the sponge Oopsacas minuta (Hexactinellida) is lacking key metazoan core genes.</title>
        <authorList>
            <person name="Santini S."/>
            <person name="Schenkelaars Q."/>
            <person name="Jourda C."/>
            <person name="Duchesne M."/>
            <person name="Belahbib H."/>
            <person name="Rocher C."/>
            <person name="Selva M."/>
            <person name="Riesgo A."/>
            <person name="Vervoort M."/>
            <person name="Leys S.P."/>
            <person name="Kodjabachian L."/>
            <person name="Le Bivic A."/>
            <person name="Borchiellini C."/>
            <person name="Claverie J.M."/>
            <person name="Renard E."/>
        </authorList>
    </citation>
    <scope>NUCLEOTIDE SEQUENCE [LARGE SCALE GENOMIC DNA]</scope>
    <source>
        <strain evidence="1">SPO-2</strain>
    </source>
</reference>
<proteinExistence type="predicted"/>
<gene>
    <name evidence="1" type="ORF">LOD99_1414</name>
</gene>
<name>A0AAV7K7J3_9METZ</name>
<evidence type="ECO:0000313" key="1">
    <source>
        <dbReference type="EMBL" id="KAI6656619.1"/>
    </source>
</evidence>
<accession>A0AAV7K7J3</accession>
<dbReference type="InterPro" id="IPR036045">
    <property type="entry name" value="Sec1-like_sf"/>
</dbReference>
<dbReference type="EMBL" id="JAKMXF010000144">
    <property type="protein sequence ID" value="KAI6656619.1"/>
    <property type="molecule type" value="Genomic_DNA"/>
</dbReference>
<dbReference type="SUPFAM" id="SSF56815">
    <property type="entry name" value="Sec1/munc18-like (SM) proteins"/>
    <property type="match status" value="1"/>
</dbReference>
<protein>
    <submittedName>
        <fullName evidence="1">Sec1 family domain-containing protein 2 isoform X3</fullName>
    </submittedName>
</protein>
<dbReference type="Gene3D" id="3.40.50.1910">
    <property type="match status" value="1"/>
</dbReference>
<dbReference type="AlphaFoldDB" id="A0AAV7K7J3"/>